<dbReference type="EMBL" id="JBBWWR010000005">
    <property type="protein sequence ID" value="KAK8966055.1"/>
    <property type="molecule type" value="Genomic_DNA"/>
</dbReference>
<evidence type="ECO:0000256" key="1">
    <source>
        <dbReference type="SAM" id="Phobius"/>
    </source>
</evidence>
<sequence length="120" mass="14023">MTFWGLRPPTFRVTKIVIQTEEWVERVEEMLVGLMCPVVAAVSLMVTLLEGYARHWWRAAIRSTFRGRPLSTIMWGEFLEAFLKHFISDADRATLQERFLHVRQGDRTMPCNTPYPSHSI</sequence>
<evidence type="ECO:0000259" key="2">
    <source>
        <dbReference type="Pfam" id="PF03732"/>
    </source>
</evidence>
<gene>
    <name evidence="3" type="ORF">KSP40_PGU005095</name>
</gene>
<dbReference type="Pfam" id="PF03732">
    <property type="entry name" value="Retrotrans_gag"/>
    <property type="match status" value="1"/>
</dbReference>
<keyword evidence="4" id="KW-1185">Reference proteome</keyword>
<dbReference type="InterPro" id="IPR005162">
    <property type="entry name" value="Retrotrans_gag_dom"/>
</dbReference>
<evidence type="ECO:0000313" key="4">
    <source>
        <dbReference type="Proteomes" id="UP001412067"/>
    </source>
</evidence>
<feature type="domain" description="Retrotransposon gag" evidence="2">
    <location>
        <begin position="44"/>
        <end position="108"/>
    </location>
</feature>
<proteinExistence type="predicted"/>
<evidence type="ECO:0000313" key="3">
    <source>
        <dbReference type="EMBL" id="KAK8966055.1"/>
    </source>
</evidence>
<reference evidence="3 4" key="1">
    <citation type="journal article" date="2022" name="Nat. Plants">
        <title>Genomes of leafy and leafless Platanthera orchids illuminate the evolution of mycoheterotrophy.</title>
        <authorList>
            <person name="Li M.H."/>
            <person name="Liu K.W."/>
            <person name="Li Z."/>
            <person name="Lu H.C."/>
            <person name="Ye Q.L."/>
            <person name="Zhang D."/>
            <person name="Wang J.Y."/>
            <person name="Li Y.F."/>
            <person name="Zhong Z.M."/>
            <person name="Liu X."/>
            <person name="Yu X."/>
            <person name="Liu D.K."/>
            <person name="Tu X.D."/>
            <person name="Liu B."/>
            <person name="Hao Y."/>
            <person name="Liao X.Y."/>
            <person name="Jiang Y.T."/>
            <person name="Sun W.H."/>
            <person name="Chen J."/>
            <person name="Chen Y.Q."/>
            <person name="Ai Y."/>
            <person name="Zhai J.W."/>
            <person name="Wu S.S."/>
            <person name="Zhou Z."/>
            <person name="Hsiao Y.Y."/>
            <person name="Wu W.L."/>
            <person name="Chen Y.Y."/>
            <person name="Lin Y.F."/>
            <person name="Hsu J.L."/>
            <person name="Li C.Y."/>
            <person name="Wang Z.W."/>
            <person name="Zhao X."/>
            <person name="Zhong W.Y."/>
            <person name="Ma X.K."/>
            <person name="Ma L."/>
            <person name="Huang J."/>
            <person name="Chen G.Z."/>
            <person name="Huang M.Z."/>
            <person name="Huang L."/>
            <person name="Peng D.H."/>
            <person name="Luo Y.B."/>
            <person name="Zou S.Q."/>
            <person name="Chen S.P."/>
            <person name="Lan S."/>
            <person name="Tsai W.C."/>
            <person name="Van de Peer Y."/>
            <person name="Liu Z.J."/>
        </authorList>
    </citation>
    <scope>NUCLEOTIDE SEQUENCE [LARGE SCALE GENOMIC DNA]</scope>
    <source>
        <strain evidence="3">Lor288</strain>
    </source>
</reference>
<name>A0ABR2MPG0_9ASPA</name>
<keyword evidence="1" id="KW-0472">Membrane</keyword>
<protein>
    <recommendedName>
        <fullName evidence="2">Retrotransposon gag domain-containing protein</fullName>
    </recommendedName>
</protein>
<organism evidence="3 4">
    <name type="scientific">Platanthera guangdongensis</name>
    <dbReference type="NCBI Taxonomy" id="2320717"/>
    <lineage>
        <taxon>Eukaryota</taxon>
        <taxon>Viridiplantae</taxon>
        <taxon>Streptophyta</taxon>
        <taxon>Embryophyta</taxon>
        <taxon>Tracheophyta</taxon>
        <taxon>Spermatophyta</taxon>
        <taxon>Magnoliopsida</taxon>
        <taxon>Liliopsida</taxon>
        <taxon>Asparagales</taxon>
        <taxon>Orchidaceae</taxon>
        <taxon>Orchidoideae</taxon>
        <taxon>Orchideae</taxon>
        <taxon>Orchidinae</taxon>
        <taxon>Platanthera</taxon>
    </lineage>
</organism>
<feature type="transmembrane region" description="Helical" evidence="1">
    <location>
        <begin position="30"/>
        <end position="53"/>
    </location>
</feature>
<keyword evidence="1" id="KW-1133">Transmembrane helix</keyword>
<dbReference type="Proteomes" id="UP001412067">
    <property type="component" value="Unassembled WGS sequence"/>
</dbReference>
<keyword evidence="1" id="KW-0812">Transmembrane</keyword>
<accession>A0ABR2MPG0</accession>
<comment type="caution">
    <text evidence="3">The sequence shown here is derived from an EMBL/GenBank/DDBJ whole genome shotgun (WGS) entry which is preliminary data.</text>
</comment>